<gene>
    <name evidence="3" type="ORF">EV207_15312</name>
</gene>
<proteinExistence type="predicted"/>
<organism evidence="3 4">
    <name type="scientific">Scopulibacillus darangshiensis</name>
    <dbReference type="NCBI Taxonomy" id="442528"/>
    <lineage>
        <taxon>Bacteria</taxon>
        <taxon>Bacillati</taxon>
        <taxon>Bacillota</taxon>
        <taxon>Bacilli</taxon>
        <taxon>Bacillales</taxon>
        <taxon>Sporolactobacillaceae</taxon>
        <taxon>Scopulibacillus</taxon>
    </lineage>
</organism>
<evidence type="ECO:0000259" key="2">
    <source>
        <dbReference type="Pfam" id="PF12158"/>
    </source>
</evidence>
<evidence type="ECO:0000313" key="3">
    <source>
        <dbReference type="EMBL" id="TCP20294.1"/>
    </source>
</evidence>
<dbReference type="Pfam" id="PF12158">
    <property type="entry name" value="DUF3592"/>
    <property type="match status" value="1"/>
</dbReference>
<dbReference type="EMBL" id="SLXK01000053">
    <property type="protein sequence ID" value="TCP20294.1"/>
    <property type="molecule type" value="Genomic_DNA"/>
</dbReference>
<accession>A0A4R2NGQ8</accession>
<keyword evidence="1" id="KW-0472">Membrane</keyword>
<comment type="caution">
    <text evidence="3">The sequence shown here is derived from an EMBL/GenBank/DDBJ whole genome shotgun (WGS) entry which is preliminary data.</text>
</comment>
<dbReference type="Proteomes" id="UP000295416">
    <property type="component" value="Unassembled WGS sequence"/>
</dbReference>
<protein>
    <submittedName>
        <fullName evidence="3">Uncharacterized protein DUF3592</fullName>
    </submittedName>
</protein>
<name>A0A4R2NGQ8_9BACL</name>
<evidence type="ECO:0000256" key="1">
    <source>
        <dbReference type="SAM" id="Phobius"/>
    </source>
</evidence>
<dbReference type="OrthoDB" id="2242169at2"/>
<dbReference type="InterPro" id="IPR021994">
    <property type="entry name" value="DUF3592"/>
</dbReference>
<keyword evidence="1" id="KW-1133">Transmembrane helix</keyword>
<evidence type="ECO:0000313" key="4">
    <source>
        <dbReference type="Proteomes" id="UP000295416"/>
    </source>
</evidence>
<dbReference type="AlphaFoldDB" id="A0A4R2NGQ8"/>
<feature type="domain" description="DUF3592" evidence="2">
    <location>
        <begin position="35"/>
        <end position="99"/>
    </location>
</feature>
<reference evidence="3 4" key="1">
    <citation type="submission" date="2019-03" db="EMBL/GenBank/DDBJ databases">
        <title>Genomic Encyclopedia of Type Strains, Phase IV (KMG-IV): sequencing the most valuable type-strain genomes for metagenomic binning, comparative biology and taxonomic classification.</title>
        <authorList>
            <person name="Goeker M."/>
        </authorList>
    </citation>
    <scope>NUCLEOTIDE SEQUENCE [LARGE SCALE GENOMIC DNA]</scope>
    <source>
        <strain evidence="3 4">DSM 19377</strain>
    </source>
</reference>
<feature type="transmembrane region" description="Helical" evidence="1">
    <location>
        <begin position="107"/>
        <end position="132"/>
    </location>
</feature>
<sequence>MWFTFVFPGVGILCYIGIILMVIQQRRLKQKTIETVGTIIDFKEDSQRGSKVYCPVVSFKDQSGNKVQHTIIDGDNPPAGKKGETLPIYFNPENPREVASRPHQINYAYVFVLGTVGTMILGYGIIILAAYLNT</sequence>
<keyword evidence="4" id="KW-1185">Reference proteome</keyword>
<keyword evidence="1" id="KW-0812">Transmembrane</keyword>
<feature type="transmembrane region" description="Helical" evidence="1">
    <location>
        <begin position="6"/>
        <end position="23"/>
    </location>
</feature>